<dbReference type="GO" id="GO:0005634">
    <property type="term" value="C:nucleus"/>
    <property type="evidence" value="ECO:0007669"/>
    <property type="project" value="UniProtKB-SubCell"/>
</dbReference>
<dbReference type="GO" id="GO:0051028">
    <property type="term" value="P:mRNA transport"/>
    <property type="evidence" value="ECO:0007669"/>
    <property type="project" value="UniProtKB-KW"/>
</dbReference>
<dbReference type="EMBL" id="LT554871">
    <property type="protein sequence ID" value="SAM07888.1"/>
    <property type="molecule type" value="Genomic_DNA"/>
</dbReference>
<feature type="domain" description="Importin N-terminal" evidence="8">
    <location>
        <begin position="34"/>
        <end position="100"/>
    </location>
</feature>
<dbReference type="Gene3D" id="1.25.10.10">
    <property type="entry name" value="Leucine-rich Repeat Variant"/>
    <property type="match status" value="1"/>
</dbReference>
<dbReference type="PROSITE" id="PS50166">
    <property type="entry name" value="IMPORTIN_B_NT"/>
    <property type="match status" value="1"/>
</dbReference>
<dbReference type="Pfam" id="PF03810">
    <property type="entry name" value="IBN_N"/>
    <property type="match status" value="1"/>
</dbReference>
<keyword evidence="6" id="KW-0539">Nucleus</keyword>
<evidence type="ECO:0000313" key="10">
    <source>
        <dbReference type="Proteomes" id="UP000078561"/>
    </source>
</evidence>
<dbReference type="InParanoid" id="A0A170AP11"/>
<protein>
    <recommendedName>
        <fullName evidence="7">Exportin-1</fullName>
    </recommendedName>
</protein>
<evidence type="ECO:0000256" key="1">
    <source>
        <dbReference type="ARBA" id="ARBA00004123"/>
    </source>
</evidence>
<dbReference type="InterPro" id="IPR016024">
    <property type="entry name" value="ARM-type_fold"/>
</dbReference>
<keyword evidence="5" id="KW-0653">Protein transport</keyword>
<gene>
    <name evidence="9" type="primary">ABSGL_13546.1 scaffold 14267</name>
</gene>
<dbReference type="PANTHER" id="PTHR11223">
    <property type="entry name" value="EXPORTIN 1/5"/>
    <property type="match status" value="1"/>
</dbReference>
<dbReference type="InterPro" id="IPR013598">
    <property type="entry name" value="Exportin-1/Importin-b-like"/>
</dbReference>
<dbReference type="PANTHER" id="PTHR11223:SF2">
    <property type="entry name" value="EXPORTIN-1"/>
    <property type="match status" value="1"/>
</dbReference>
<keyword evidence="3" id="KW-0813">Transport</keyword>
<dbReference type="Proteomes" id="UP000078561">
    <property type="component" value="Unassembled WGS sequence"/>
</dbReference>
<dbReference type="SUPFAM" id="SSF48371">
    <property type="entry name" value="ARM repeat"/>
    <property type="match status" value="1"/>
</dbReference>
<sequence>MEALLDHERPLDVDLLDSAVQTFYTGDPATQKEAERVLTALQNHPGAWQQVASILETSKSLHTKFLALRILNDFITVRWNTVPLETRLEIRNYIVQLVIQLTSSNSPLDVMERTMVTKLNMVLIQILKKDWLQHWSTFIPEIVSASQTSLSLCENNLRILKLLSEEVFDYSEDQLTRARTRKLKAQMKKEAGLVFDLCQQVLASQNVPTSLMETALATLSRFLVWLPHEYVAQTNLVLLLGPLLPAHRLLVLDCFTTIVNQEMPPTLGDFNDQILYMYKTVMAYLQKEMPLIPEFVAIYQDSDAYDQSFIHHTLIFITSVLSQHLSMLDINSSSDDLHTTYTYLLQLSRIDDVEMWKICLEYWDTLSHQGDPTSLRYTHAYLSDLRLLILDRMAPPDEVLLVEEDDGEVTKQYIKGGDTSVIFNLMKHILSALIRFDPPNMVNIIQERLSLLAQSKDWTWIDLNRLCWAIGALQDTMNHTDIDTFLGLVLEHLVRLLEATPPRSEASYVVTSCLMHVCNQYIAAMANYPQVLNLIITRLLDYMHDPLPGVRDMACSSFKKVCQGCASTLANQVIGDHSSSVLWVIQREISNHTSDLDASQMCLVYSAIGLLISALHSSADQHKAFNDLIAIPATYLCEGWDSIKENSSSLAIQRLKTTYTAIKLNHAICLSIPQLYTSFFYSHIPTFTTIYQVTSGFIQSPDAAKDSVEKRACLKIKTDIHKLVEKVFSFGNGSDNDNNDQLYVLLRTIMNDYQSLYTNSDPTVLDMMAMILRKSQVIRPDSLDTILFNLFEPTLMMINQNFSDFPDHRLAFFTLLQEMVNRFYNDLLMLSPMKLSMIVDSLLWGTKHTVAAISNVALQTWLTWIDLTCQLEDEDVASEFYRTYYLRILTDVLTVLVDPDCQNGFKYQSQLLARLLELVQEGEIYTQVFDPSTVANPLMSNSAYLQDYVQRFFHHAFPLLQKDQTEVLVLGMFEYSGDLDRFQADLMDFIIDIRQVDDLETGEQRQKEEHDAQLELLGYVQ</sequence>
<dbReference type="InterPro" id="IPR040485">
    <property type="entry name" value="XPO1_repeat_3"/>
</dbReference>
<accession>A0A170AP11</accession>
<dbReference type="GO" id="GO:0006611">
    <property type="term" value="P:protein export from nucleus"/>
    <property type="evidence" value="ECO:0007669"/>
    <property type="project" value="InterPro"/>
</dbReference>
<dbReference type="GO" id="GO:0031267">
    <property type="term" value="F:small GTPase binding"/>
    <property type="evidence" value="ECO:0007669"/>
    <property type="project" value="InterPro"/>
</dbReference>
<evidence type="ECO:0000256" key="6">
    <source>
        <dbReference type="ARBA" id="ARBA00023242"/>
    </source>
</evidence>
<keyword evidence="10" id="KW-1185">Reference proteome</keyword>
<proteinExistence type="inferred from homology"/>
<comment type="subcellular location">
    <subcellularLocation>
        <location evidence="1">Nucleus</location>
    </subcellularLocation>
</comment>
<dbReference type="SMART" id="SM01102">
    <property type="entry name" value="CRM1_C"/>
    <property type="match status" value="1"/>
</dbReference>
<organism evidence="9">
    <name type="scientific">Absidia glauca</name>
    <name type="common">Pin mould</name>
    <dbReference type="NCBI Taxonomy" id="4829"/>
    <lineage>
        <taxon>Eukaryota</taxon>
        <taxon>Fungi</taxon>
        <taxon>Fungi incertae sedis</taxon>
        <taxon>Mucoromycota</taxon>
        <taxon>Mucoromycotina</taxon>
        <taxon>Mucoromycetes</taxon>
        <taxon>Mucorales</taxon>
        <taxon>Cunninghamellaceae</taxon>
        <taxon>Absidia</taxon>
    </lineage>
</organism>
<evidence type="ECO:0000259" key="8">
    <source>
        <dbReference type="PROSITE" id="PS50166"/>
    </source>
</evidence>
<dbReference type="SMART" id="SM00913">
    <property type="entry name" value="IBN_N"/>
    <property type="match status" value="1"/>
</dbReference>
<evidence type="ECO:0000313" key="9">
    <source>
        <dbReference type="EMBL" id="SAM07888.1"/>
    </source>
</evidence>
<keyword evidence="4" id="KW-0509">mRNA transport</keyword>
<comment type="similarity">
    <text evidence="2">Belongs to the exportin family.</text>
</comment>
<dbReference type="InterPro" id="IPR041235">
    <property type="entry name" value="Exp1_repeat_2"/>
</dbReference>
<dbReference type="Pfam" id="PF18777">
    <property type="entry name" value="CRM1_repeat"/>
    <property type="match status" value="1"/>
</dbReference>
<dbReference type="InterPro" id="IPR001494">
    <property type="entry name" value="Importin-beta_N"/>
</dbReference>
<dbReference type="GO" id="GO:0005049">
    <property type="term" value="F:nuclear export signal receptor activity"/>
    <property type="evidence" value="ECO:0007669"/>
    <property type="project" value="InterPro"/>
</dbReference>
<evidence type="ECO:0000256" key="7">
    <source>
        <dbReference type="ARBA" id="ARBA00073514"/>
    </source>
</evidence>
<dbReference type="InterPro" id="IPR045065">
    <property type="entry name" value="XPO1/5"/>
</dbReference>
<dbReference type="InterPro" id="IPR041123">
    <property type="entry name" value="CRM1_repeat"/>
</dbReference>
<evidence type="ECO:0000256" key="5">
    <source>
        <dbReference type="ARBA" id="ARBA00022927"/>
    </source>
</evidence>
<dbReference type="FunFam" id="1.25.10.10:FF:001255">
    <property type="entry name" value="Exportin 1"/>
    <property type="match status" value="1"/>
</dbReference>
<dbReference type="GO" id="GO:0000055">
    <property type="term" value="P:ribosomal large subunit export from nucleus"/>
    <property type="evidence" value="ECO:0007669"/>
    <property type="project" value="TreeGrafter"/>
</dbReference>
<dbReference type="InterPro" id="IPR011989">
    <property type="entry name" value="ARM-like"/>
</dbReference>
<evidence type="ECO:0000256" key="3">
    <source>
        <dbReference type="ARBA" id="ARBA00022448"/>
    </source>
</evidence>
<dbReference type="AlphaFoldDB" id="A0A170AP11"/>
<dbReference type="Pfam" id="PF08389">
    <property type="entry name" value="Xpo1"/>
    <property type="match status" value="1"/>
</dbReference>
<reference evidence="9" key="1">
    <citation type="submission" date="2016-04" db="EMBL/GenBank/DDBJ databases">
        <authorList>
            <person name="Evans L.H."/>
            <person name="Alamgir A."/>
            <person name="Owens N."/>
            <person name="Weber N.D."/>
            <person name="Virtaneva K."/>
            <person name="Barbian K."/>
            <person name="Babar A."/>
            <person name="Rosenke K."/>
        </authorList>
    </citation>
    <scope>NUCLEOTIDE SEQUENCE [LARGE SCALE GENOMIC DNA]</scope>
    <source>
        <strain evidence="9">CBS 101.48</strain>
    </source>
</reference>
<dbReference type="OMA" id="GMFEYSG"/>
<dbReference type="GO" id="GO:0005737">
    <property type="term" value="C:cytoplasm"/>
    <property type="evidence" value="ECO:0007669"/>
    <property type="project" value="TreeGrafter"/>
</dbReference>
<evidence type="ECO:0000256" key="2">
    <source>
        <dbReference type="ARBA" id="ARBA00009466"/>
    </source>
</evidence>
<dbReference type="STRING" id="4829.A0A170AP11"/>
<evidence type="ECO:0000256" key="4">
    <source>
        <dbReference type="ARBA" id="ARBA00022816"/>
    </source>
</evidence>
<dbReference type="InterPro" id="IPR014877">
    <property type="entry name" value="XPO1_C_dom"/>
</dbReference>
<dbReference type="Pfam" id="PF18787">
    <property type="entry name" value="CRM1_repeat_3"/>
    <property type="match status" value="1"/>
</dbReference>
<dbReference type="Pfam" id="PF18784">
    <property type="entry name" value="CRM1_repeat_2"/>
    <property type="match status" value="1"/>
</dbReference>
<dbReference type="GO" id="GO:0000056">
    <property type="term" value="P:ribosomal small subunit export from nucleus"/>
    <property type="evidence" value="ECO:0007669"/>
    <property type="project" value="TreeGrafter"/>
</dbReference>
<dbReference type="Pfam" id="PF08767">
    <property type="entry name" value="CRM1_C"/>
    <property type="match status" value="1"/>
</dbReference>
<dbReference type="OrthoDB" id="2215036at2759"/>
<name>A0A170AP11_ABSGL</name>